<dbReference type="AlphaFoldDB" id="A0A6I4V7V8"/>
<dbReference type="Pfam" id="PF14356">
    <property type="entry name" value="DUF4403"/>
    <property type="match status" value="1"/>
</dbReference>
<dbReference type="EMBL" id="WTYP01000002">
    <property type="protein sequence ID" value="MXP48384.1"/>
    <property type="molecule type" value="Genomic_DNA"/>
</dbReference>
<protein>
    <submittedName>
        <fullName evidence="1">DUF4403 family protein</fullName>
    </submittedName>
</protein>
<sequence>MRRLIVGGAVLLAAALGVAAYFLFIKVPITDYPVPVREGAAPPNVHEESVLVTSVGIPLRTIQRGLEQDIPRQLWSIDRKLDECVPRKQISILGQDITKTPKIGCTLRGSVKRGQVSVTGRGDRIVARFPVDAIVRAEDVGGIIKRETATGRAFIEVSARFLVSENWQAGSDVEMSYRWSKEPGIDFLGQRIRFTSEADKELKPIIERIERNLERQIEALDIKSQVARLWKQGFMVESLNQENPPVWLRLEPQQVGVGAFRVQGGRMSTRVMLQADTQILVGEKPDTPTPTPLGKNAAIKLGSGFRANIPVFADYAELEPVILRALQNLAKDGLKRDGLGSIEAKFRKVTLYPTSGGRIAVGIEAEVQPIGERTGELWKRGKGEIWLTAKPITRKGSEVLSFDKLEVYGNMDSLSGDLLLRVMSTEEVTSEIERALVEDFQSDYEDVLAKAKKGLESVAIGKSRLSLAVNAVEHGQIIPTSKGLFMPLAASGEARFAMNEL</sequence>
<comment type="caution">
    <text evidence="1">The sequence shown here is derived from an EMBL/GenBank/DDBJ whole genome shotgun (WGS) entry which is preliminary data.</text>
</comment>
<dbReference type="OrthoDB" id="1299766at2"/>
<keyword evidence="2" id="KW-1185">Reference proteome</keyword>
<dbReference type="Proteomes" id="UP000471435">
    <property type="component" value="Unassembled WGS sequence"/>
</dbReference>
<evidence type="ECO:0000313" key="2">
    <source>
        <dbReference type="Proteomes" id="UP000471435"/>
    </source>
</evidence>
<reference evidence="1 2" key="1">
    <citation type="submission" date="2019-12" db="EMBL/GenBank/DDBJ databases">
        <title>Genomic-based taxomic classification of the family Erythrobacteraceae.</title>
        <authorList>
            <person name="Xu L."/>
        </authorList>
    </citation>
    <scope>NUCLEOTIDE SEQUENCE [LARGE SCALE GENOMIC DNA]</scope>
    <source>
        <strain evidence="1 2">SW-109</strain>
    </source>
</reference>
<dbReference type="InterPro" id="IPR025515">
    <property type="entry name" value="DUF4403"/>
</dbReference>
<proteinExistence type="predicted"/>
<gene>
    <name evidence="1" type="ORF">GRI43_13395</name>
</gene>
<organism evidence="1 2">
    <name type="scientific">Pontixanthobacter luteolus</name>
    <dbReference type="NCBI Taxonomy" id="295089"/>
    <lineage>
        <taxon>Bacteria</taxon>
        <taxon>Pseudomonadati</taxon>
        <taxon>Pseudomonadota</taxon>
        <taxon>Alphaproteobacteria</taxon>
        <taxon>Sphingomonadales</taxon>
        <taxon>Erythrobacteraceae</taxon>
        <taxon>Pontixanthobacter</taxon>
    </lineage>
</organism>
<evidence type="ECO:0000313" key="1">
    <source>
        <dbReference type="EMBL" id="MXP48384.1"/>
    </source>
</evidence>
<name>A0A6I4V7V8_9SPHN</name>
<dbReference type="RefSeq" id="WP_160731572.1">
    <property type="nucleotide sequence ID" value="NZ_WTYP01000002.1"/>
</dbReference>
<accession>A0A6I4V7V8</accession>